<comment type="caution">
    <text evidence="1">The sequence shown here is derived from an EMBL/GenBank/DDBJ whole genome shotgun (WGS) entry which is preliminary data.</text>
</comment>
<accession>A0AAV7MCA1</accession>
<proteinExistence type="predicted"/>
<dbReference type="Proteomes" id="UP001066276">
    <property type="component" value="Chromosome 10"/>
</dbReference>
<reference evidence="1" key="1">
    <citation type="journal article" date="2022" name="bioRxiv">
        <title>Sequencing and chromosome-scale assembly of the giantPleurodeles waltlgenome.</title>
        <authorList>
            <person name="Brown T."/>
            <person name="Elewa A."/>
            <person name="Iarovenko S."/>
            <person name="Subramanian E."/>
            <person name="Araus A.J."/>
            <person name="Petzold A."/>
            <person name="Susuki M."/>
            <person name="Suzuki K.-i.T."/>
            <person name="Hayashi T."/>
            <person name="Toyoda A."/>
            <person name="Oliveira C."/>
            <person name="Osipova E."/>
            <person name="Leigh N.D."/>
            <person name="Simon A."/>
            <person name="Yun M.H."/>
        </authorList>
    </citation>
    <scope>NUCLEOTIDE SEQUENCE</scope>
    <source>
        <strain evidence="1">20211129_DDA</strain>
        <tissue evidence="1">Liver</tissue>
    </source>
</reference>
<dbReference type="AlphaFoldDB" id="A0AAV7MCA1"/>
<evidence type="ECO:0000313" key="2">
    <source>
        <dbReference type="Proteomes" id="UP001066276"/>
    </source>
</evidence>
<dbReference type="EMBL" id="JANPWB010000014">
    <property type="protein sequence ID" value="KAJ1099543.1"/>
    <property type="molecule type" value="Genomic_DNA"/>
</dbReference>
<organism evidence="1 2">
    <name type="scientific">Pleurodeles waltl</name>
    <name type="common">Iberian ribbed newt</name>
    <dbReference type="NCBI Taxonomy" id="8319"/>
    <lineage>
        <taxon>Eukaryota</taxon>
        <taxon>Metazoa</taxon>
        <taxon>Chordata</taxon>
        <taxon>Craniata</taxon>
        <taxon>Vertebrata</taxon>
        <taxon>Euteleostomi</taxon>
        <taxon>Amphibia</taxon>
        <taxon>Batrachia</taxon>
        <taxon>Caudata</taxon>
        <taxon>Salamandroidea</taxon>
        <taxon>Salamandridae</taxon>
        <taxon>Pleurodelinae</taxon>
        <taxon>Pleurodeles</taxon>
    </lineage>
</organism>
<protein>
    <submittedName>
        <fullName evidence="1">Uncharacterized protein</fullName>
    </submittedName>
</protein>
<evidence type="ECO:0000313" key="1">
    <source>
        <dbReference type="EMBL" id="KAJ1099543.1"/>
    </source>
</evidence>
<gene>
    <name evidence="1" type="ORF">NDU88_004643</name>
</gene>
<keyword evidence="2" id="KW-1185">Reference proteome</keyword>
<sequence>MLFPNTYAGVWSTGPQGDSRHCTCVWSRVITLRLTAQFPSPSTELLGLLPGVPCTQGAPEHWGHAVGICPGLSVLSGQFSEHELGCPRVTRSLPLSLHLYPALSPGHSAAVAQASVQVCSTFLPWRRLCLSTIVGSFVARSGSAGLSSSSLSQRPGATWPPLLVPHADYVRARSSITGFAASYLAPVSLPSLHAQPLSRYKAMSPVLVSPLPLRLFWQGSGIACCPSIKLLFPLFGAPGRDPDP</sequence>
<name>A0AAV7MCA1_PLEWA</name>